<keyword evidence="5" id="KW-1185">Reference proteome</keyword>
<reference evidence="5" key="1">
    <citation type="journal article" date="2019" name="Int. J. Syst. Evol. Microbiol.">
        <title>The Global Catalogue of Microorganisms (GCM) 10K type strain sequencing project: providing services to taxonomists for standard genome sequencing and annotation.</title>
        <authorList>
            <consortium name="The Broad Institute Genomics Platform"/>
            <consortium name="The Broad Institute Genome Sequencing Center for Infectious Disease"/>
            <person name="Wu L."/>
            <person name="Ma J."/>
        </authorList>
    </citation>
    <scope>NUCLEOTIDE SEQUENCE [LARGE SCALE GENOMIC DNA]</scope>
    <source>
        <strain evidence="5">CCM 7403</strain>
    </source>
</reference>
<comment type="caution">
    <text evidence="4">The sequence shown here is derived from an EMBL/GenBank/DDBJ whole genome shotgun (WGS) entry which is preliminary data.</text>
</comment>
<feature type="compositionally biased region" description="Polar residues" evidence="1">
    <location>
        <begin position="183"/>
        <end position="203"/>
    </location>
</feature>
<feature type="region of interest" description="Disordered" evidence="1">
    <location>
        <begin position="182"/>
        <end position="203"/>
    </location>
</feature>
<keyword evidence="2" id="KW-0472">Membrane</keyword>
<name>A0ABQ1Q8N7_9ACTN</name>
<evidence type="ECO:0000259" key="3">
    <source>
        <dbReference type="Pfam" id="PF13472"/>
    </source>
</evidence>
<organism evidence="4 5">
    <name type="scientific">Nocardioides daphniae</name>
    <dbReference type="NCBI Taxonomy" id="402297"/>
    <lineage>
        <taxon>Bacteria</taxon>
        <taxon>Bacillati</taxon>
        <taxon>Actinomycetota</taxon>
        <taxon>Actinomycetes</taxon>
        <taxon>Propionibacteriales</taxon>
        <taxon>Nocardioidaceae</taxon>
        <taxon>Nocardioides</taxon>
    </lineage>
</organism>
<evidence type="ECO:0000256" key="1">
    <source>
        <dbReference type="SAM" id="MobiDB-lite"/>
    </source>
</evidence>
<proteinExistence type="predicted"/>
<dbReference type="Gene3D" id="3.40.50.1110">
    <property type="entry name" value="SGNH hydrolase"/>
    <property type="match status" value="1"/>
</dbReference>
<dbReference type="InterPro" id="IPR051532">
    <property type="entry name" value="Ester_Hydrolysis_Enzymes"/>
</dbReference>
<accession>A0ABQ1Q8N7</accession>
<dbReference type="EMBL" id="BMCK01000002">
    <property type="protein sequence ID" value="GGD19341.1"/>
    <property type="molecule type" value="Genomic_DNA"/>
</dbReference>
<dbReference type="PANTHER" id="PTHR30383">
    <property type="entry name" value="THIOESTERASE 1/PROTEASE 1/LYSOPHOSPHOLIPASE L1"/>
    <property type="match status" value="1"/>
</dbReference>
<feature type="transmembrane region" description="Helical" evidence="2">
    <location>
        <begin position="7"/>
        <end position="26"/>
    </location>
</feature>
<evidence type="ECO:0000313" key="4">
    <source>
        <dbReference type="EMBL" id="GGD19341.1"/>
    </source>
</evidence>
<gene>
    <name evidence="4" type="ORF">GCM10007231_18100</name>
</gene>
<protein>
    <recommendedName>
        <fullName evidence="3">SGNH hydrolase-type esterase domain-containing protein</fullName>
    </recommendedName>
</protein>
<sequence length="402" mass="42904">MPRRVRFLLYATVVAVIATYVGVKAWDQWAPEPTAADGLEEFLEPWYEAVEDRADQPATVVFVGDSISEGVMLPAPVHKNRMVGLLQTQLRDALDVDGGAGFMPPYYGDNVGSDDTVRTGVPMVEQTFGQWGLGMRSLSMPGGSELTYPDQEASTVRVWYGQMALLGGQGKVFVDGVDITAEGTLSNGDPSGETLSSAGEENASALSWTSPELSGSSHVVQVKSVVPGTSFVHTGVEFFDGDETSGIHVVDGSHSGATASHFASDRAVAGHWEEVAAHDPDLIVVNLGTNAEPDFPTSLRKLVDEAMAAAPKARILLVDGYEPGTWTTPMWQVIRKARKDVAADHPGRVAVFDLASLWPVLAKDGTSNDGLMMEDAGPVHPNVEGNKRMAQIYAELLTPPGN</sequence>
<keyword evidence="2" id="KW-0812">Transmembrane</keyword>
<dbReference type="RefSeq" id="WP_188421504.1">
    <property type="nucleotide sequence ID" value="NZ_BMCK01000002.1"/>
</dbReference>
<dbReference type="SUPFAM" id="SSF52266">
    <property type="entry name" value="SGNH hydrolase"/>
    <property type="match status" value="1"/>
</dbReference>
<dbReference type="Proteomes" id="UP000630594">
    <property type="component" value="Unassembled WGS sequence"/>
</dbReference>
<dbReference type="InterPro" id="IPR013830">
    <property type="entry name" value="SGNH_hydro"/>
</dbReference>
<dbReference type="InterPro" id="IPR036514">
    <property type="entry name" value="SGNH_hydro_sf"/>
</dbReference>
<feature type="domain" description="SGNH hydrolase-type esterase" evidence="3">
    <location>
        <begin position="246"/>
        <end position="387"/>
    </location>
</feature>
<evidence type="ECO:0000313" key="5">
    <source>
        <dbReference type="Proteomes" id="UP000630594"/>
    </source>
</evidence>
<dbReference type="CDD" id="cd00229">
    <property type="entry name" value="SGNH_hydrolase"/>
    <property type="match status" value="1"/>
</dbReference>
<dbReference type="Pfam" id="PF13472">
    <property type="entry name" value="Lipase_GDSL_2"/>
    <property type="match status" value="1"/>
</dbReference>
<evidence type="ECO:0000256" key="2">
    <source>
        <dbReference type="SAM" id="Phobius"/>
    </source>
</evidence>
<keyword evidence="2" id="KW-1133">Transmembrane helix</keyword>